<dbReference type="STRING" id="1150469.RSPPHO_01668"/>
<dbReference type="eggNOG" id="COG5330">
    <property type="taxonomic scope" value="Bacteria"/>
</dbReference>
<protein>
    <submittedName>
        <fullName evidence="1">Uncharacterized protein conserved in bacteria</fullName>
    </submittedName>
</protein>
<dbReference type="InterPro" id="IPR019285">
    <property type="entry name" value="DUF2336"/>
</dbReference>
<accession>H6SJX9</accession>
<dbReference type="Gene3D" id="1.25.10.10">
    <property type="entry name" value="Leucine-rich Repeat Variant"/>
    <property type="match status" value="1"/>
</dbReference>
<organism evidence="1 2">
    <name type="scientific">Pararhodospirillum photometricum DSM 122</name>
    <dbReference type="NCBI Taxonomy" id="1150469"/>
    <lineage>
        <taxon>Bacteria</taxon>
        <taxon>Pseudomonadati</taxon>
        <taxon>Pseudomonadota</taxon>
        <taxon>Alphaproteobacteria</taxon>
        <taxon>Rhodospirillales</taxon>
        <taxon>Rhodospirillaceae</taxon>
        <taxon>Pararhodospirillum</taxon>
    </lineage>
</organism>
<sequence length="488" mass="52469">MPCSTPSARKTWRPLRPGPTLPCMRPSMVARGVSELLPSASPASRAERENPVTRLLDHLLAEGRTPPLSYEEARTLARHEDAQVRAALARRADTMPEILYYLAEDPDPGVRRAIADNAATPVQANLLLTGDTDLEVRLALAQKIATLAPGLTEHEQDRVRHQTYEALARLARDQIPVVRALIADALKDVADAPPVVIGRLARDAELAVCAPVLTFSPVLTDADLLEIIRTQPCTGRLSAIARRGALAVEVTDALAASEDAAAIADMLANQGAQIREETLDALIDHAPSRMSWHAPLVRRPRLHAGAAQRLALFVADTLVEALMRRKDLDPAAAQAVSDAVRQRLAGGPPPLVEFGPHWRQAVRDAYVLCQGRRDKPEARLADLMAALAVEGASRLPTVVALVAVMGDVSPFAVAATLNAASAKGILSMAWKAGLSAEVAQTLQHRLAHLPPDEILRPTASGDYPLSAEEMLWQVEMFCDSQGDSPPCL</sequence>
<dbReference type="PATRIC" id="fig|1150469.3.peg.1881"/>
<reference evidence="1 2" key="1">
    <citation type="submission" date="2012-02" db="EMBL/GenBank/DDBJ databases">
        <title>Shotgun genome sequence of Phaeospirillum photometricum DSM 122.</title>
        <authorList>
            <person name="Duquesne K."/>
            <person name="Sturgis J."/>
        </authorList>
    </citation>
    <scope>NUCLEOTIDE SEQUENCE [LARGE SCALE GENOMIC DNA]</scope>
    <source>
        <strain evidence="2">DSM122</strain>
    </source>
</reference>
<evidence type="ECO:0000313" key="2">
    <source>
        <dbReference type="Proteomes" id="UP000033220"/>
    </source>
</evidence>
<dbReference type="InterPro" id="IPR016024">
    <property type="entry name" value="ARM-type_fold"/>
</dbReference>
<gene>
    <name evidence="1" type="ORF">RSPPHO_01668</name>
</gene>
<proteinExistence type="predicted"/>
<name>H6SJX9_PARPM</name>
<keyword evidence="2" id="KW-1185">Reference proteome</keyword>
<dbReference type="KEGG" id="rpm:RSPPHO_01668"/>
<dbReference type="Pfam" id="PF10098">
    <property type="entry name" value="DUF2336"/>
    <property type="match status" value="1"/>
</dbReference>
<dbReference type="InterPro" id="IPR011989">
    <property type="entry name" value="ARM-like"/>
</dbReference>
<dbReference type="HOGENOM" id="CLU_653276_0_0_5"/>
<dbReference type="EMBL" id="HE663493">
    <property type="protein sequence ID" value="CCG08294.1"/>
    <property type="molecule type" value="Genomic_DNA"/>
</dbReference>
<dbReference type="Proteomes" id="UP000033220">
    <property type="component" value="Chromosome DSM 122"/>
</dbReference>
<dbReference type="AlphaFoldDB" id="H6SJX9"/>
<evidence type="ECO:0000313" key="1">
    <source>
        <dbReference type="EMBL" id="CCG08294.1"/>
    </source>
</evidence>
<dbReference type="SUPFAM" id="SSF48371">
    <property type="entry name" value="ARM repeat"/>
    <property type="match status" value="1"/>
</dbReference>